<proteinExistence type="predicted"/>
<dbReference type="InterPro" id="IPR050955">
    <property type="entry name" value="Plant_Biomass_Hydrol_Est"/>
</dbReference>
<sequence length="221" mass="25371">MHNTYHYDVKTPDQLREGIQYPLLIALHGIGYNEQYMLEAFDGLADEYIVVAPRGDLSYEGGYAYYYLQDYGRPDMEQFDVSMEKLQTFIHDVVEEYPVDREHVYLAGFSQGAILSNSLAMVLGHQVRGIVSMNGYVPSFLKDRYPVQPIDHLAVFLSTGEADEIFPPEVGRKNEMYFQEEGASVRYRIYSIGHEIGEEAKKDAVQWLLANYQSDKQLNQS</sequence>
<evidence type="ECO:0000259" key="3">
    <source>
        <dbReference type="Pfam" id="PF02230"/>
    </source>
</evidence>
<evidence type="ECO:0000256" key="2">
    <source>
        <dbReference type="ARBA" id="ARBA00022801"/>
    </source>
</evidence>
<dbReference type="SUPFAM" id="SSF53474">
    <property type="entry name" value="alpha/beta-Hydrolases"/>
    <property type="match status" value="1"/>
</dbReference>
<dbReference type="EMBL" id="JBHRRZ010000033">
    <property type="protein sequence ID" value="MFC2949205.1"/>
    <property type="molecule type" value="Genomic_DNA"/>
</dbReference>
<dbReference type="PANTHER" id="PTHR43037:SF5">
    <property type="entry name" value="FERULOYL ESTERASE"/>
    <property type="match status" value="1"/>
</dbReference>
<reference evidence="5" key="1">
    <citation type="journal article" date="2019" name="Int. J. Syst. Evol. Microbiol.">
        <title>The Global Catalogue of Microorganisms (GCM) 10K type strain sequencing project: providing services to taxonomists for standard genome sequencing and annotation.</title>
        <authorList>
            <consortium name="The Broad Institute Genomics Platform"/>
            <consortium name="The Broad Institute Genome Sequencing Center for Infectious Disease"/>
            <person name="Wu L."/>
            <person name="Ma J."/>
        </authorList>
    </citation>
    <scope>NUCLEOTIDE SEQUENCE [LARGE SCALE GENOMIC DNA]</scope>
    <source>
        <strain evidence="5">KCTC 13193</strain>
    </source>
</reference>
<accession>A0ABV7A8X8</accession>
<dbReference type="GO" id="GO:0016787">
    <property type="term" value="F:hydrolase activity"/>
    <property type="evidence" value="ECO:0007669"/>
    <property type="project" value="UniProtKB-KW"/>
</dbReference>
<evidence type="ECO:0000313" key="5">
    <source>
        <dbReference type="Proteomes" id="UP001595387"/>
    </source>
</evidence>
<dbReference type="Gene3D" id="3.40.50.1820">
    <property type="entry name" value="alpha/beta hydrolase"/>
    <property type="match status" value="1"/>
</dbReference>
<comment type="caution">
    <text evidence="4">The sequence shown here is derived from an EMBL/GenBank/DDBJ whole genome shotgun (WGS) entry which is preliminary data.</text>
</comment>
<keyword evidence="2 4" id="KW-0378">Hydrolase</keyword>
<name>A0ABV7A8X8_9BACI</name>
<evidence type="ECO:0000313" key="4">
    <source>
        <dbReference type="EMBL" id="MFC2949205.1"/>
    </source>
</evidence>
<keyword evidence="1" id="KW-0732">Signal</keyword>
<dbReference type="RefSeq" id="WP_390307071.1">
    <property type="nucleotide sequence ID" value="NZ_JBHRRZ010000033.1"/>
</dbReference>
<evidence type="ECO:0000256" key="1">
    <source>
        <dbReference type="ARBA" id="ARBA00022729"/>
    </source>
</evidence>
<dbReference type="InterPro" id="IPR029058">
    <property type="entry name" value="AB_hydrolase_fold"/>
</dbReference>
<dbReference type="Pfam" id="PF02230">
    <property type="entry name" value="Abhydrolase_2"/>
    <property type="match status" value="1"/>
</dbReference>
<dbReference type="InterPro" id="IPR003140">
    <property type="entry name" value="PLipase/COase/thioEstase"/>
</dbReference>
<gene>
    <name evidence="4" type="ORF">ACFODW_12855</name>
</gene>
<dbReference type="Proteomes" id="UP001595387">
    <property type="component" value="Unassembled WGS sequence"/>
</dbReference>
<organism evidence="4 5">
    <name type="scientific">Virgibacillus sediminis</name>
    <dbReference type="NCBI Taxonomy" id="202260"/>
    <lineage>
        <taxon>Bacteria</taxon>
        <taxon>Bacillati</taxon>
        <taxon>Bacillota</taxon>
        <taxon>Bacilli</taxon>
        <taxon>Bacillales</taxon>
        <taxon>Bacillaceae</taxon>
        <taxon>Virgibacillus</taxon>
    </lineage>
</organism>
<dbReference type="PANTHER" id="PTHR43037">
    <property type="entry name" value="UNNAMED PRODUCT-RELATED"/>
    <property type="match status" value="1"/>
</dbReference>
<feature type="domain" description="Phospholipase/carboxylesterase/thioesterase" evidence="3">
    <location>
        <begin position="22"/>
        <end position="204"/>
    </location>
</feature>
<protein>
    <submittedName>
        <fullName evidence="4">Alpha/beta hydrolase</fullName>
    </submittedName>
</protein>
<keyword evidence="5" id="KW-1185">Reference proteome</keyword>